<evidence type="ECO:0000313" key="1">
    <source>
        <dbReference type="EMBL" id="KAF4674536.1"/>
    </source>
</evidence>
<reference evidence="1 2" key="1">
    <citation type="submission" date="2020-04" db="EMBL/GenBank/DDBJ databases">
        <title>Perkinsus chesapeaki whole genome sequence.</title>
        <authorList>
            <person name="Bogema D.R."/>
        </authorList>
    </citation>
    <scope>NUCLEOTIDE SEQUENCE [LARGE SCALE GENOMIC DNA]</scope>
    <source>
        <strain evidence="1">ATCC PRA-425</strain>
    </source>
</reference>
<evidence type="ECO:0000313" key="2">
    <source>
        <dbReference type="Proteomes" id="UP000591131"/>
    </source>
</evidence>
<protein>
    <recommendedName>
        <fullName evidence="3">Chitinase</fullName>
    </recommendedName>
</protein>
<dbReference type="Gene3D" id="3.20.20.80">
    <property type="entry name" value="Glycosidases"/>
    <property type="match status" value="1"/>
</dbReference>
<dbReference type="Proteomes" id="UP000591131">
    <property type="component" value="Unassembled WGS sequence"/>
</dbReference>
<organism evidence="1 2">
    <name type="scientific">Perkinsus chesapeaki</name>
    <name type="common">Clam parasite</name>
    <name type="synonym">Perkinsus andrewsi</name>
    <dbReference type="NCBI Taxonomy" id="330153"/>
    <lineage>
        <taxon>Eukaryota</taxon>
        <taxon>Sar</taxon>
        <taxon>Alveolata</taxon>
        <taxon>Perkinsozoa</taxon>
        <taxon>Perkinsea</taxon>
        <taxon>Perkinsida</taxon>
        <taxon>Perkinsidae</taxon>
        <taxon>Perkinsus</taxon>
    </lineage>
</organism>
<dbReference type="SUPFAM" id="SSF51445">
    <property type="entry name" value="(Trans)glycosidases"/>
    <property type="match status" value="1"/>
</dbReference>
<proteinExistence type="predicted"/>
<sequence length="361" mass="40143">MLNIVYIISVYAVAFAGPLKFYKGISFPWAIKEGPICSNSTLCPQSHGYTWESYFNKLLTIGVNNFLFGGYVLKNDRIVRDMDFYPPWNETSYSALKKRVKTKGGSILARLGVNYDKAFHNATFIESVRNFTKKYPVDGFMLDTLNAYPSMKVLQQPLRALKGMNYTAALSICDYLLDDLLPALQENSDWQITACVPRYLILRFATPYWQEVNGSGLAKAADINFVVLFPYRDNESSVFNTDNFAKKTIHEAGLAGAKPEGIVLQVPVQAGREAAGYSEMIYDYGADPMGNGSVKIDPSASATLYFFSQRRAIDKIALGNKSHLHGIALEGGTVFAQDLYPWDKASLCYALASKMKASSFP</sequence>
<dbReference type="OrthoDB" id="10451023at2759"/>
<comment type="caution">
    <text evidence="1">The sequence shown here is derived from an EMBL/GenBank/DDBJ whole genome shotgun (WGS) entry which is preliminary data.</text>
</comment>
<keyword evidence="2" id="KW-1185">Reference proteome</keyword>
<accession>A0A7J6MSY9</accession>
<dbReference type="InterPro" id="IPR017853">
    <property type="entry name" value="GH"/>
</dbReference>
<dbReference type="EMBL" id="JAAPAO010000061">
    <property type="protein sequence ID" value="KAF4674536.1"/>
    <property type="molecule type" value="Genomic_DNA"/>
</dbReference>
<evidence type="ECO:0008006" key="3">
    <source>
        <dbReference type="Google" id="ProtNLM"/>
    </source>
</evidence>
<gene>
    <name evidence="1" type="ORF">FOL47_009062</name>
</gene>
<dbReference type="AlphaFoldDB" id="A0A7J6MSY9"/>
<name>A0A7J6MSY9_PERCH</name>